<evidence type="ECO:0000313" key="10">
    <source>
        <dbReference type="EMBL" id="KAL0565206.1"/>
    </source>
</evidence>
<evidence type="ECO:0000256" key="1">
    <source>
        <dbReference type="ARBA" id="ARBA00004123"/>
    </source>
</evidence>
<dbReference type="PANTHER" id="PTHR16515:SF66">
    <property type="entry name" value="C2H2-TYPE DOMAIN-CONTAINING PROTEIN"/>
    <property type="match status" value="1"/>
</dbReference>
<feature type="compositionally biased region" description="Low complexity" evidence="8">
    <location>
        <begin position="62"/>
        <end position="71"/>
    </location>
</feature>
<keyword evidence="3" id="KW-0677">Repeat</keyword>
<dbReference type="PROSITE" id="PS00028">
    <property type="entry name" value="ZINC_FINGER_C2H2_1"/>
    <property type="match status" value="1"/>
</dbReference>
<feature type="region of interest" description="Disordered" evidence="8">
    <location>
        <begin position="54"/>
        <end position="101"/>
    </location>
</feature>
<protein>
    <recommendedName>
        <fullName evidence="9">C2H2-type domain-containing protein</fullName>
    </recommendedName>
</protein>
<evidence type="ECO:0000256" key="6">
    <source>
        <dbReference type="ARBA" id="ARBA00023242"/>
    </source>
</evidence>
<evidence type="ECO:0000256" key="2">
    <source>
        <dbReference type="ARBA" id="ARBA00022723"/>
    </source>
</evidence>
<evidence type="ECO:0000259" key="9">
    <source>
        <dbReference type="PROSITE" id="PS50157"/>
    </source>
</evidence>
<reference evidence="10 11" key="1">
    <citation type="submission" date="2024-02" db="EMBL/GenBank/DDBJ databases">
        <title>A draft genome for the cacao thread blight pathogen Marasmius crinis-equi.</title>
        <authorList>
            <person name="Cohen S.P."/>
            <person name="Baruah I.K."/>
            <person name="Amoako-Attah I."/>
            <person name="Bukari Y."/>
            <person name="Meinhardt L.W."/>
            <person name="Bailey B.A."/>
        </authorList>
    </citation>
    <scope>NUCLEOTIDE SEQUENCE [LARGE SCALE GENOMIC DNA]</scope>
    <source>
        <strain evidence="10 11">GH-76</strain>
    </source>
</reference>
<dbReference type="EMBL" id="JBAHYK010002371">
    <property type="protein sequence ID" value="KAL0565206.1"/>
    <property type="molecule type" value="Genomic_DNA"/>
</dbReference>
<comment type="subcellular location">
    <subcellularLocation>
        <location evidence="1">Nucleus</location>
    </subcellularLocation>
</comment>
<evidence type="ECO:0000256" key="8">
    <source>
        <dbReference type="SAM" id="MobiDB-lite"/>
    </source>
</evidence>
<dbReference type="Gene3D" id="3.30.160.60">
    <property type="entry name" value="Classic Zinc Finger"/>
    <property type="match status" value="1"/>
</dbReference>
<dbReference type="PANTHER" id="PTHR16515">
    <property type="entry name" value="PR DOMAIN ZINC FINGER PROTEIN"/>
    <property type="match status" value="1"/>
</dbReference>
<evidence type="ECO:0000256" key="4">
    <source>
        <dbReference type="ARBA" id="ARBA00022771"/>
    </source>
</evidence>
<feature type="domain" description="C2H2-type" evidence="9">
    <location>
        <begin position="297"/>
        <end position="324"/>
    </location>
</feature>
<evidence type="ECO:0000313" key="11">
    <source>
        <dbReference type="Proteomes" id="UP001465976"/>
    </source>
</evidence>
<proteinExistence type="predicted"/>
<dbReference type="SUPFAM" id="SSF57667">
    <property type="entry name" value="beta-beta-alpha zinc fingers"/>
    <property type="match status" value="1"/>
</dbReference>
<dbReference type="PROSITE" id="PS50157">
    <property type="entry name" value="ZINC_FINGER_C2H2_2"/>
    <property type="match status" value="1"/>
</dbReference>
<name>A0ABR3EQS3_9AGAR</name>
<keyword evidence="5" id="KW-0862">Zinc</keyword>
<dbReference type="InterPro" id="IPR036236">
    <property type="entry name" value="Znf_C2H2_sf"/>
</dbReference>
<sequence length="351" mass="38530">MAYIHSDQGRQRRTQRPYPSLSDGDLTLDADFVLSVDIPHFLDTGHHQVYPPLTVPWPSPSPASSTGPATPQHLSGDDGWIQRQPHTSQQPVRIAGTPSCHTDFPAFPGQANVISSPQRYSFSTTGEFNADDRTLKQAPHDQLGTSNGLPMILVAESHLHTSDGHNLPEDHATLEQQWYSRMTASPGTESSYDHSPVADQFPDNFKVYELRGMMSMTPSYAVSTDGQLSTTVVSHYPMGPPFPSGGQAVAYHPTAFPPDGGLVGVAGYPPRFPMDDTVASPSVIEASKRRRKVAAKYRCTSCSQTFTAIHGLANHEKVHKGIKDFICEYCSRGFTTKHTCKRHTTTCRLKQ</sequence>
<keyword evidence="11" id="KW-1185">Reference proteome</keyword>
<comment type="caution">
    <text evidence="10">The sequence shown here is derived from an EMBL/GenBank/DDBJ whole genome shotgun (WGS) entry which is preliminary data.</text>
</comment>
<gene>
    <name evidence="10" type="ORF">V5O48_016822</name>
</gene>
<dbReference type="SMART" id="SM00355">
    <property type="entry name" value="ZnF_C2H2"/>
    <property type="match status" value="2"/>
</dbReference>
<dbReference type="InterPro" id="IPR050331">
    <property type="entry name" value="Zinc_finger"/>
</dbReference>
<evidence type="ECO:0000256" key="3">
    <source>
        <dbReference type="ARBA" id="ARBA00022737"/>
    </source>
</evidence>
<dbReference type="Proteomes" id="UP001465976">
    <property type="component" value="Unassembled WGS sequence"/>
</dbReference>
<evidence type="ECO:0000256" key="5">
    <source>
        <dbReference type="ARBA" id="ARBA00022833"/>
    </source>
</evidence>
<accession>A0ABR3EQS3</accession>
<organism evidence="10 11">
    <name type="scientific">Marasmius crinis-equi</name>
    <dbReference type="NCBI Taxonomy" id="585013"/>
    <lineage>
        <taxon>Eukaryota</taxon>
        <taxon>Fungi</taxon>
        <taxon>Dikarya</taxon>
        <taxon>Basidiomycota</taxon>
        <taxon>Agaricomycotina</taxon>
        <taxon>Agaricomycetes</taxon>
        <taxon>Agaricomycetidae</taxon>
        <taxon>Agaricales</taxon>
        <taxon>Marasmiineae</taxon>
        <taxon>Marasmiaceae</taxon>
        <taxon>Marasmius</taxon>
    </lineage>
</organism>
<dbReference type="InterPro" id="IPR013087">
    <property type="entry name" value="Znf_C2H2_type"/>
</dbReference>
<evidence type="ECO:0000256" key="7">
    <source>
        <dbReference type="PROSITE-ProRule" id="PRU00042"/>
    </source>
</evidence>
<feature type="region of interest" description="Disordered" evidence="8">
    <location>
        <begin position="1"/>
        <end position="24"/>
    </location>
</feature>
<keyword evidence="4 7" id="KW-0863">Zinc-finger</keyword>
<keyword evidence="2" id="KW-0479">Metal-binding</keyword>
<keyword evidence="6" id="KW-0539">Nucleus</keyword>